<reference evidence="1 2" key="1">
    <citation type="submission" date="2014-04" db="EMBL/GenBank/DDBJ databases">
        <authorList>
            <consortium name="DOE Joint Genome Institute"/>
            <person name="Kuo A."/>
            <person name="Kohler A."/>
            <person name="Nagy L.G."/>
            <person name="Floudas D."/>
            <person name="Copeland A."/>
            <person name="Barry K.W."/>
            <person name="Cichocki N."/>
            <person name="Veneault-Fourrey C."/>
            <person name="LaButti K."/>
            <person name="Lindquist E.A."/>
            <person name="Lipzen A."/>
            <person name="Lundell T."/>
            <person name="Morin E."/>
            <person name="Murat C."/>
            <person name="Sun H."/>
            <person name="Tunlid A."/>
            <person name="Henrissat B."/>
            <person name="Grigoriev I.V."/>
            <person name="Hibbett D.S."/>
            <person name="Martin F."/>
            <person name="Nordberg H.P."/>
            <person name="Cantor M.N."/>
            <person name="Hua S.X."/>
        </authorList>
    </citation>
    <scope>NUCLEOTIDE SEQUENCE [LARGE SCALE GENOMIC DNA]</scope>
    <source>
        <strain evidence="1 2">Foug A</strain>
    </source>
</reference>
<dbReference type="AlphaFoldDB" id="A0A0C2YKC9"/>
<dbReference type="SUPFAM" id="SSF46689">
    <property type="entry name" value="Homeodomain-like"/>
    <property type="match status" value="1"/>
</dbReference>
<dbReference type="Proteomes" id="UP000053989">
    <property type="component" value="Unassembled WGS sequence"/>
</dbReference>
<dbReference type="PANTHER" id="PTHR48472:SF1">
    <property type="entry name" value="TC1-LIKE TRANSPOSASE DDE DOMAIN-CONTAINING PROTEIN"/>
    <property type="match status" value="1"/>
</dbReference>
<dbReference type="InterPro" id="IPR009057">
    <property type="entry name" value="Homeodomain-like_sf"/>
</dbReference>
<dbReference type="HOGENOM" id="CLU_056788_8_1_1"/>
<gene>
    <name evidence="1" type="ORF">SCLCIDRAFT_79310</name>
</gene>
<dbReference type="InParanoid" id="A0A0C2YKC9"/>
<organism evidence="1 2">
    <name type="scientific">Scleroderma citrinum Foug A</name>
    <dbReference type="NCBI Taxonomy" id="1036808"/>
    <lineage>
        <taxon>Eukaryota</taxon>
        <taxon>Fungi</taxon>
        <taxon>Dikarya</taxon>
        <taxon>Basidiomycota</taxon>
        <taxon>Agaricomycotina</taxon>
        <taxon>Agaricomycetes</taxon>
        <taxon>Agaricomycetidae</taxon>
        <taxon>Boletales</taxon>
        <taxon>Sclerodermatineae</taxon>
        <taxon>Sclerodermataceae</taxon>
        <taxon>Scleroderma</taxon>
    </lineage>
</organism>
<dbReference type="EMBL" id="KN822583">
    <property type="protein sequence ID" value="KIM50223.1"/>
    <property type="molecule type" value="Genomic_DNA"/>
</dbReference>
<evidence type="ECO:0008006" key="3">
    <source>
        <dbReference type="Google" id="ProtNLM"/>
    </source>
</evidence>
<protein>
    <recommendedName>
        <fullName evidence="3">Transposase Tc1-like domain-containing protein</fullName>
    </recommendedName>
</protein>
<evidence type="ECO:0000313" key="1">
    <source>
        <dbReference type="EMBL" id="KIM50223.1"/>
    </source>
</evidence>
<sequence length="176" mass="19643">MPPIGASDDLKSCIPVLYSEGYSVKDICHLLGIKKTLAYNVLNRYHRYGTISNPNTYSCLVRGAHSLCPADFSFISAVVKHCPSIYLDELKEQLSLQCNVHISLATISRALKKLSITHKAVSVRAQERNEVARAVYMNKIAEEVPDPNMLLFVDEAAKDERTTARRYGRAGRGNRC</sequence>
<name>A0A0C2YKC9_9AGAM</name>
<dbReference type="OrthoDB" id="3012036at2759"/>
<accession>A0A0C2YKC9</accession>
<feature type="non-terminal residue" evidence="1">
    <location>
        <position position="176"/>
    </location>
</feature>
<evidence type="ECO:0000313" key="2">
    <source>
        <dbReference type="Proteomes" id="UP000053989"/>
    </source>
</evidence>
<keyword evidence="2" id="KW-1185">Reference proteome</keyword>
<dbReference type="PANTHER" id="PTHR48472">
    <property type="entry name" value="TC1-LIKE TRANSPOSASE DDE DOMAIN-CONTAINING PROTEIN"/>
    <property type="match status" value="1"/>
</dbReference>
<reference evidence="2" key="2">
    <citation type="submission" date="2015-01" db="EMBL/GenBank/DDBJ databases">
        <title>Evolutionary Origins and Diversification of the Mycorrhizal Mutualists.</title>
        <authorList>
            <consortium name="DOE Joint Genome Institute"/>
            <consortium name="Mycorrhizal Genomics Consortium"/>
            <person name="Kohler A."/>
            <person name="Kuo A."/>
            <person name="Nagy L.G."/>
            <person name="Floudas D."/>
            <person name="Copeland A."/>
            <person name="Barry K.W."/>
            <person name="Cichocki N."/>
            <person name="Veneault-Fourrey C."/>
            <person name="LaButti K."/>
            <person name="Lindquist E.A."/>
            <person name="Lipzen A."/>
            <person name="Lundell T."/>
            <person name="Morin E."/>
            <person name="Murat C."/>
            <person name="Riley R."/>
            <person name="Ohm R."/>
            <person name="Sun H."/>
            <person name="Tunlid A."/>
            <person name="Henrissat B."/>
            <person name="Grigoriev I.V."/>
            <person name="Hibbett D.S."/>
            <person name="Martin F."/>
        </authorList>
    </citation>
    <scope>NUCLEOTIDE SEQUENCE [LARGE SCALE GENOMIC DNA]</scope>
    <source>
        <strain evidence="2">Foug A</strain>
    </source>
</reference>
<proteinExistence type="predicted"/>